<proteinExistence type="predicted"/>
<feature type="compositionally biased region" description="Polar residues" evidence="1">
    <location>
        <begin position="243"/>
        <end position="252"/>
    </location>
</feature>
<evidence type="ECO:0000313" key="3">
    <source>
        <dbReference type="EMBL" id="SER47895.1"/>
    </source>
</evidence>
<dbReference type="RefSeq" id="WP_091966503.1">
    <property type="nucleotide sequence ID" value="NZ_FOGZ01000001.1"/>
</dbReference>
<keyword evidence="2" id="KW-0812">Transmembrane</keyword>
<gene>
    <name evidence="3" type="ORF">SAMN05443377_10160</name>
</gene>
<dbReference type="OrthoDB" id="4871889at2"/>
<sequence length="405" mass="42589">MSQKDHKQSAAAAGEHARGALNEGAATIEQLVGAAADYLTPKVKDARERVVPLVSDAYEKITPHLANAQEKVAPYVEKTKGKVTESYESLAPRIQELLDKPADSDYAAKAAKLADSASTGAQTAASKIAGNAQGTTLKAAAATKATTKKGRKAKKAAKRAAKAAAAAQLTRGVTKTKKKKHRGRNRFFTILGVLAVVGALVMAVRQLLMPRDDGWTPREPSNDFDDDDVTTQFSGDRVDHLTSPATDQTSAEAQVHETPDSSAHGEDRDAPVISEDAHIASSAEPRPADEAERGPETPAEPDASGAGAVPPTEPDVETTAAQTLDEAEEVWAGEGGQVHGTGEPKDFGPDSYVGENPPEGFTIKGNQRSMKYHTPDGAGFARTNADVWFSSEEAAEAAGFTKASR</sequence>
<keyword evidence="2" id="KW-0472">Membrane</keyword>
<dbReference type="AlphaFoldDB" id="A0A1H9PJ71"/>
<dbReference type="EMBL" id="FOGZ01000001">
    <property type="protein sequence ID" value="SER47895.1"/>
    <property type="molecule type" value="Genomic_DNA"/>
</dbReference>
<keyword evidence="4" id="KW-1185">Reference proteome</keyword>
<organism evidence="3 4">
    <name type="scientific">Propionibacterium cyclohexanicum</name>
    <dbReference type="NCBI Taxonomy" id="64702"/>
    <lineage>
        <taxon>Bacteria</taxon>
        <taxon>Bacillati</taxon>
        <taxon>Actinomycetota</taxon>
        <taxon>Actinomycetes</taxon>
        <taxon>Propionibacteriales</taxon>
        <taxon>Propionibacteriaceae</taxon>
        <taxon>Propionibacterium</taxon>
    </lineage>
</organism>
<reference evidence="3 4" key="1">
    <citation type="submission" date="2016-10" db="EMBL/GenBank/DDBJ databases">
        <authorList>
            <person name="de Groot N.N."/>
        </authorList>
    </citation>
    <scope>NUCLEOTIDE SEQUENCE [LARGE SCALE GENOMIC DNA]</scope>
    <source>
        <strain evidence="3 4">DSM 16859</strain>
    </source>
</reference>
<feature type="region of interest" description="Disordered" evidence="1">
    <location>
        <begin position="211"/>
        <end position="377"/>
    </location>
</feature>
<name>A0A1H9PJ71_9ACTN</name>
<feature type="compositionally biased region" description="Basic and acidic residues" evidence="1">
    <location>
        <begin position="254"/>
        <end position="278"/>
    </location>
</feature>
<accession>A0A1H9PJ71</accession>
<protein>
    <submittedName>
        <fullName evidence="3">Uncharacterized protein</fullName>
    </submittedName>
</protein>
<dbReference type="SUPFAM" id="SSF58113">
    <property type="entry name" value="Apolipoprotein A-I"/>
    <property type="match status" value="1"/>
</dbReference>
<feature type="compositionally biased region" description="Basic and acidic residues" evidence="1">
    <location>
        <begin position="286"/>
        <end position="295"/>
    </location>
</feature>
<evidence type="ECO:0000313" key="4">
    <source>
        <dbReference type="Proteomes" id="UP000198815"/>
    </source>
</evidence>
<keyword evidence="2" id="KW-1133">Transmembrane helix</keyword>
<dbReference type="Proteomes" id="UP000198815">
    <property type="component" value="Unassembled WGS sequence"/>
</dbReference>
<evidence type="ECO:0000256" key="1">
    <source>
        <dbReference type="SAM" id="MobiDB-lite"/>
    </source>
</evidence>
<evidence type="ECO:0000256" key="2">
    <source>
        <dbReference type="SAM" id="Phobius"/>
    </source>
</evidence>
<dbReference type="Gene3D" id="1.20.120.20">
    <property type="entry name" value="Apolipoprotein"/>
    <property type="match status" value="1"/>
</dbReference>
<dbReference type="STRING" id="64702.SAMN05443377_10160"/>
<feature type="transmembrane region" description="Helical" evidence="2">
    <location>
        <begin position="187"/>
        <end position="208"/>
    </location>
</feature>